<dbReference type="EMBL" id="KI274186">
    <property type="protein sequence ID" value="ESA24141.1"/>
    <property type="molecule type" value="Genomic_DNA"/>
</dbReference>
<sequence length="113" mass="12945">MELEYEDHIINIKYNLSLDNIKLDAYIQLNQQPILDDDEEHQDNPIGIMVDEQEIGNGNTINLKLGGDGRNVGRKQNHVLINTIQRKIQTLAKVVKYQLQDLQENGISVNDVH</sequence>
<organism evidence="1">
    <name type="scientific">Rhizophagus irregularis (strain DAOM 181602 / DAOM 197198 / MUCL 43194)</name>
    <name type="common">Arbuscular mycorrhizal fungus</name>
    <name type="synonym">Glomus intraradices</name>
    <dbReference type="NCBI Taxonomy" id="747089"/>
    <lineage>
        <taxon>Eukaryota</taxon>
        <taxon>Fungi</taxon>
        <taxon>Fungi incertae sedis</taxon>
        <taxon>Mucoromycota</taxon>
        <taxon>Glomeromycotina</taxon>
        <taxon>Glomeromycetes</taxon>
        <taxon>Glomerales</taxon>
        <taxon>Glomeraceae</taxon>
        <taxon>Rhizophagus</taxon>
    </lineage>
</organism>
<protein>
    <submittedName>
        <fullName evidence="1">Uncharacterized protein</fullName>
    </submittedName>
</protein>
<gene>
    <name evidence="1" type="ORF">GLOINDRAFT_14717</name>
</gene>
<evidence type="ECO:0000313" key="1">
    <source>
        <dbReference type="EMBL" id="ESA24141.1"/>
    </source>
</evidence>
<proteinExistence type="predicted"/>
<name>U9V896_RHIID</name>
<dbReference type="AlphaFoldDB" id="U9V896"/>
<accession>U9V896</accession>
<dbReference type="HOGENOM" id="CLU_2134843_0_0_1"/>
<reference evidence="1" key="1">
    <citation type="submission" date="2013-07" db="EMBL/GenBank/DDBJ databases">
        <title>The genome of an arbuscular mycorrhizal fungus provides insights into the evolution of the oldest plant symbiosis.</title>
        <authorList>
            <consortium name="DOE Joint Genome Institute"/>
            <person name="Tisserant E."/>
            <person name="Malbreil M."/>
            <person name="Kuo A."/>
            <person name="Kohler A."/>
            <person name="Symeonidi A."/>
            <person name="Balestrini R."/>
            <person name="Charron P."/>
            <person name="Duensing N."/>
            <person name="Frei-dit-Frey N."/>
            <person name="Gianinazzi-Pearson V."/>
            <person name="Gilbert B."/>
            <person name="Handa Y."/>
            <person name="Hijri M."/>
            <person name="Kaul R."/>
            <person name="Kawaguchi M."/>
            <person name="Krajinski F."/>
            <person name="Lammers P."/>
            <person name="Lapierre D."/>
            <person name="Masclaux F.G."/>
            <person name="Murat C."/>
            <person name="Morin E."/>
            <person name="Ndikumana S."/>
            <person name="Pagni M."/>
            <person name="Petitpierre D."/>
            <person name="Requena N."/>
            <person name="Rosikiewicz P."/>
            <person name="Riley R."/>
            <person name="Saito K."/>
            <person name="San Clemente H."/>
            <person name="Shapiro H."/>
            <person name="van Tuinen D."/>
            <person name="Becard G."/>
            <person name="Bonfante P."/>
            <person name="Paszkowski U."/>
            <person name="Shachar-Hill Y."/>
            <person name="Young J.P."/>
            <person name="Sanders I.R."/>
            <person name="Henrissat B."/>
            <person name="Rensing S.A."/>
            <person name="Grigoriev I.V."/>
            <person name="Corradi N."/>
            <person name="Roux C."/>
            <person name="Martin F."/>
        </authorList>
    </citation>
    <scope>NUCLEOTIDE SEQUENCE</scope>
    <source>
        <strain evidence="1">DAOM 197198</strain>
    </source>
</reference>